<dbReference type="FunFam" id="3.30.420.40:FF:000028">
    <property type="entry name" value="heat shock 70 kDa protein-like"/>
    <property type="match status" value="1"/>
</dbReference>
<dbReference type="EMBL" id="MT773596">
    <property type="protein sequence ID" value="QWK51534.1"/>
    <property type="molecule type" value="Genomic_RNA"/>
</dbReference>
<proteinExistence type="inferred from homology"/>
<keyword evidence="3 4" id="KW-0067">ATP-binding</keyword>
<dbReference type="InterPro" id="IPR013126">
    <property type="entry name" value="Hsp_70_fam"/>
</dbReference>
<dbReference type="PANTHER" id="PTHR19375">
    <property type="entry name" value="HEAT SHOCK PROTEIN 70KDA"/>
    <property type="match status" value="1"/>
</dbReference>
<evidence type="ECO:0000256" key="4">
    <source>
        <dbReference type="RuleBase" id="RU003322"/>
    </source>
</evidence>
<dbReference type="InterPro" id="IPR029047">
    <property type="entry name" value="HSP70_peptide-bd_sf"/>
</dbReference>
<dbReference type="GO" id="GO:0005524">
    <property type="term" value="F:ATP binding"/>
    <property type="evidence" value="ECO:0007669"/>
    <property type="project" value="UniProtKB-KW"/>
</dbReference>
<keyword evidence="2 4" id="KW-0547">Nucleotide-binding</keyword>
<dbReference type="SUPFAM" id="SSF100920">
    <property type="entry name" value="Heat shock protein 70kD (HSP70), peptide-binding domain"/>
    <property type="match status" value="1"/>
</dbReference>
<dbReference type="GO" id="GO:0140662">
    <property type="term" value="F:ATP-dependent protein folding chaperone"/>
    <property type="evidence" value="ECO:0007669"/>
    <property type="project" value="InterPro"/>
</dbReference>
<evidence type="ECO:0000313" key="5">
    <source>
        <dbReference type="EMBL" id="QWK51534.1"/>
    </source>
</evidence>
<dbReference type="InterPro" id="IPR043129">
    <property type="entry name" value="ATPase_NBD"/>
</dbReference>
<dbReference type="Gene3D" id="3.30.420.40">
    <property type="match status" value="2"/>
</dbReference>
<sequence length="535" mass="58279">MEVGIDFGTTFSTLCFSAGRGVDGCVNEAGSIYIPTIVGIRPDGSYCIGRGALLEPNILLYRDIKRWFGCNKHNVQFYRAKLQPRYSVVPRDWDVSIGPVNGNQAALRPVTELAALFIKGLCELAVQLTGIAVTRSVISVPADYNSYKRSYVYEAATFIGVGVQAVVNEPTAAGLSAFTSIARSETKYILVYDFGGGTFDASLLVVGSGYVCVVDSRGDNYLGGRDIDAQIAEVLSSQLKLPTSALDEFSMEAIKLAANKSASITTHQILLKSGEVKTVNFSRADLLELCRPFVGRTIRILTGLLDKCAVASVVAVLVGGSSVLPGVRDSVAMLPAVKTVVFSQETFRAAVAIGAALYAQSFSSTARYRLIDAVSASLSDERRPMRAELVIPKSHPIPTQLRIPFTMPNHDTAFVLHEGERSAIQWNERSFSASIRMSTFKPGVAYEQIITINEDGRISVMMGNTMLENVVKVPKLNPAVLSAKFESTEMKLLKPEVTDYFVKWKQLTKSDIENLSIQEREQIYTSHGGKSYSDL</sequence>
<evidence type="ECO:0000256" key="2">
    <source>
        <dbReference type="ARBA" id="ARBA00022741"/>
    </source>
</evidence>
<dbReference type="Gene3D" id="3.90.640.10">
    <property type="entry name" value="Actin, Chain A, domain 4"/>
    <property type="match status" value="1"/>
</dbReference>
<reference evidence="5" key="2">
    <citation type="journal article" date="2021" name="Viruses">
        <title>Novel Ampeloviruses Infecting Cassava in Central Africa and the South-West Indian Ocean Islands.</title>
        <authorList>
            <person name="Kwibuka Y."/>
            <person name="Bisimwa E."/>
            <person name="Blouin A.G."/>
            <person name="Bragard C."/>
            <person name="Candresse T."/>
            <person name="Faure C."/>
            <person name="Filloux D."/>
            <person name="Lett J.-M."/>
            <person name="Maclot F."/>
            <person name="Marais A."/>
            <person name="Ravelomanantsoa S."/>
            <person name="Shakir S."/>
            <person name="Vanderschuren H."/>
            <person name="Massart S."/>
        </authorList>
    </citation>
    <scope>NUCLEOTIDE SEQUENCE</scope>
    <source>
        <strain evidence="5">MG-Mian-2-2</strain>
    </source>
</reference>
<dbReference type="SUPFAM" id="SSF53067">
    <property type="entry name" value="Actin-like ATPase domain"/>
    <property type="match status" value="2"/>
</dbReference>
<comment type="similarity">
    <text evidence="1 4">Belongs to the heat shock protein 70 family.</text>
</comment>
<evidence type="ECO:0000256" key="3">
    <source>
        <dbReference type="ARBA" id="ARBA00022840"/>
    </source>
</evidence>
<dbReference type="Pfam" id="PF00012">
    <property type="entry name" value="HSP70"/>
    <property type="match status" value="1"/>
</dbReference>
<reference evidence="5" key="1">
    <citation type="submission" date="2020-06" db="EMBL/GenBank/DDBJ databases">
        <authorList>
            <person name="Kwibuka y."/>
            <person name="Bisimwa E."/>
            <person name="Blouin A."/>
            <person name="Bragard C."/>
            <person name="Candresse T."/>
            <person name="Faure C."/>
            <person name="Filloux D."/>
            <person name="Lett J.-M."/>
            <person name="Maclot F."/>
            <person name="Marais A."/>
            <person name="Ravelomanantsoa S."/>
            <person name="Vanderschuren H."/>
            <person name="Massart S."/>
        </authorList>
    </citation>
    <scope>NUCLEOTIDE SEQUENCE</scope>
    <source>
        <strain evidence="5">MG-Mian-2-2</strain>
    </source>
</reference>
<organism evidence="5">
    <name type="scientific">Manihot esculenta associated ampelovirus 2</name>
    <dbReference type="NCBI Taxonomy" id="2843332"/>
    <lineage>
        <taxon>Viruses</taxon>
        <taxon>Riboviria</taxon>
        <taxon>Orthornavirae</taxon>
        <taxon>Kitrinoviricota</taxon>
        <taxon>Alsuviricetes</taxon>
        <taxon>Martellivirales</taxon>
        <taxon>Closteroviridae</taxon>
        <taxon>Ampelovirus</taxon>
    </lineage>
</organism>
<dbReference type="InterPro" id="IPR018181">
    <property type="entry name" value="Heat_shock_70_CS"/>
</dbReference>
<dbReference type="PRINTS" id="PR00301">
    <property type="entry name" value="HEATSHOCK70"/>
</dbReference>
<evidence type="ECO:0000256" key="1">
    <source>
        <dbReference type="ARBA" id="ARBA00007381"/>
    </source>
</evidence>
<name>A0A8F0FQC8_9CLOS</name>
<dbReference type="PROSITE" id="PS00329">
    <property type="entry name" value="HSP70_2"/>
    <property type="match status" value="1"/>
</dbReference>
<accession>A0A8F0FQC8</accession>
<protein>
    <submittedName>
        <fullName evidence="5">HSP70h</fullName>
    </submittedName>
</protein>